<dbReference type="Proteomes" id="UP000654922">
    <property type="component" value="Unassembled WGS sequence"/>
</dbReference>
<reference evidence="2" key="1">
    <citation type="submission" date="2020-06" db="EMBL/GenBank/DDBJ databases">
        <title>Draft genome sequences of strains closely related to Aspergillus parafelis and Aspergillus hiratsukae.</title>
        <authorList>
            <person name="Dos Santos R.A.C."/>
            <person name="Rivero-Menendez O."/>
            <person name="Steenwyk J.L."/>
            <person name="Mead M.E."/>
            <person name="Goldman G.H."/>
            <person name="Alastruey-Izquierdo A."/>
            <person name="Rokas A."/>
        </authorList>
    </citation>
    <scope>NUCLEOTIDE SEQUENCE</scope>
    <source>
        <strain evidence="1">CNM-CM5623</strain>
        <strain evidence="2">CNM-CM7691</strain>
    </source>
</reference>
<comment type="caution">
    <text evidence="2">The sequence shown here is derived from an EMBL/GenBank/DDBJ whole genome shotgun (WGS) entry which is preliminary data.</text>
</comment>
<dbReference type="PANTHER" id="PTHR35605">
    <property type="entry name" value="ECP2 EFFECTOR PROTEIN DOMAIN-CONTAINING PROTEIN-RELATED"/>
    <property type="match status" value="1"/>
</dbReference>
<name>A0A8H6QP40_9EURO</name>
<evidence type="ECO:0000313" key="3">
    <source>
        <dbReference type="Proteomes" id="UP000641853"/>
    </source>
</evidence>
<dbReference type="EMBL" id="JACBAG010001908">
    <property type="protein sequence ID" value="KAF7176756.1"/>
    <property type="molecule type" value="Genomic_DNA"/>
</dbReference>
<protein>
    <submittedName>
        <fullName evidence="2">Uncharacterized protein</fullName>
    </submittedName>
</protein>
<dbReference type="Proteomes" id="UP000641853">
    <property type="component" value="Unassembled WGS sequence"/>
</dbReference>
<dbReference type="OrthoDB" id="3552888at2759"/>
<dbReference type="AlphaFoldDB" id="A0A8H6QP40"/>
<evidence type="ECO:0000313" key="1">
    <source>
        <dbReference type="EMBL" id="KAF7158263.1"/>
    </source>
</evidence>
<sequence length="210" mass="23061">MVRDSPIEGYTIVPMEWTGKPHPDKPEVTFKGTIQEVMTQILDVNPEFVVSLGQNDSSLSARDIEERNKSGVICNIPGDKGGQCSTVTIMQGIDYLKGLSGSCGVGAGPRVCARISCSYNAAIWLCNDNAWYIQPSCSYLGTYAEDIVSTCAHVDFNSGTEGRGNQWDDRVNGQEFDTDNYNVQQAHAVFEEASGERVNLTEANEWRFST</sequence>
<evidence type="ECO:0000313" key="2">
    <source>
        <dbReference type="EMBL" id="KAF7176756.1"/>
    </source>
</evidence>
<dbReference type="EMBL" id="JACBAE010001387">
    <property type="protein sequence ID" value="KAF7158263.1"/>
    <property type="molecule type" value="Genomic_DNA"/>
</dbReference>
<organism evidence="2 3">
    <name type="scientific">Aspergillus felis</name>
    <dbReference type="NCBI Taxonomy" id="1287682"/>
    <lineage>
        <taxon>Eukaryota</taxon>
        <taxon>Fungi</taxon>
        <taxon>Dikarya</taxon>
        <taxon>Ascomycota</taxon>
        <taxon>Pezizomycotina</taxon>
        <taxon>Eurotiomycetes</taxon>
        <taxon>Eurotiomycetidae</taxon>
        <taxon>Eurotiales</taxon>
        <taxon>Aspergillaceae</taxon>
        <taxon>Aspergillus</taxon>
        <taxon>Aspergillus subgen. Fumigati</taxon>
    </lineage>
</organism>
<keyword evidence="3" id="KW-1185">Reference proteome</keyword>
<gene>
    <name evidence="1" type="ORF">CNMCM5623_003032</name>
    <name evidence="2" type="ORF">CNMCM7691_003769</name>
</gene>
<proteinExistence type="predicted"/>
<dbReference type="PANTHER" id="PTHR35605:SF1">
    <property type="entry name" value="ECP2 EFFECTOR PROTEIN DOMAIN-CONTAINING PROTEIN-RELATED"/>
    <property type="match status" value="1"/>
</dbReference>
<accession>A0A8H6QP40</accession>